<dbReference type="Proteomes" id="UP000178449">
    <property type="component" value="Unassembled WGS sequence"/>
</dbReference>
<name>A0A1F6G548_9PROT</name>
<proteinExistence type="predicted"/>
<dbReference type="AlphaFoldDB" id="A0A1F6G548"/>
<reference evidence="1 2" key="1">
    <citation type="journal article" date="2016" name="Nat. Commun.">
        <title>Thousands of microbial genomes shed light on interconnected biogeochemical processes in an aquifer system.</title>
        <authorList>
            <person name="Anantharaman K."/>
            <person name="Brown C.T."/>
            <person name="Hug L.A."/>
            <person name="Sharon I."/>
            <person name="Castelle C.J."/>
            <person name="Probst A.J."/>
            <person name="Thomas B.C."/>
            <person name="Singh A."/>
            <person name="Wilkins M.J."/>
            <person name="Karaoz U."/>
            <person name="Brodie E.L."/>
            <person name="Williams K.H."/>
            <person name="Hubbard S.S."/>
            <person name="Banfield J.F."/>
        </authorList>
    </citation>
    <scope>NUCLEOTIDE SEQUENCE [LARGE SCALE GENOMIC DNA]</scope>
</reference>
<evidence type="ECO:0000313" key="1">
    <source>
        <dbReference type="EMBL" id="OGG93235.1"/>
    </source>
</evidence>
<comment type="caution">
    <text evidence="1">The sequence shown here is derived from an EMBL/GenBank/DDBJ whole genome shotgun (WGS) entry which is preliminary data.</text>
</comment>
<organism evidence="1 2">
    <name type="scientific">Candidatus Lambdaproteobacteria bacterium RIFOXYD2_FULL_50_16</name>
    <dbReference type="NCBI Taxonomy" id="1817772"/>
    <lineage>
        <taxon>Bacteria</taxon>
        <taxon>Pseudomonadati</taxon>
        <taxon>Pseudomonadota</taxon>
        <taxon>Candidatus Lambdaproteobacteria</taxon>
    </lineage>
</organism>
<dbReference type="EMBL" id="MFNE01000052">
    <property type="protein sequence ID" value="OGG93235.1"/>
    <property type="molecule type" value="Genomic_DNA"/>
</dbReference>
<dbReference type="InterPro" id="IPR025354">
    <property type="entry name" value="DUF4258"/>
</dbReference>
<evidence type="ECO:0000313" key="2">
    <source>
        <dbReference type="Proteomes" id="UP000178449"/>
    </source>
</evidence>
<protein>
    <recommendedName>
        <fullName evidence="3">Toxin</fullName>
    </recommendedName>
</protein>
<gene>
    <name evidence="1" type="ORF">A2527_13365</name>
</gene>
<evidence type="ECO:0008006" key="3">
    <source>
        <dbReference type="Google" id="ProtNLM"/>
    </source>
</evidence>
<sequence length="82" mass="9647">MNEFRWNQEKNLLLQVTRGISFEEIVAAIEAGKLLDEVSHPSRPNQRIYVVEIEDYPWEVPYVVETDGAHFLKTAYPSRKRK</sequence>
<accession>A0A1F6G548</accession>
<dbReference type="STRING" id="1817772.A2527_13365"/>
<dbReference type="Pfam" id="PF14076">
    <property type="entry name" value="DUF4258"/>
    <property type="match status" value="1"/>
</dbReference>